<dbReference type="AlphaFoldDB" id="A0A243CR58"/>
<keyword evidence="3" id="KW-1003">Cell membrane</keyword>
<protein>
    <recommendedName>
        <fullName evidence="9">Teichoic acid biosynthesis protein B</fullName>
    </recommendedName>
</protein>
<evidence type="ECO:0000256" key="5">
    <source>
        <dbReference type="ARBA" id="ARBA00022944"/>
    </source>
</evidence>
<dbReference type="InterPro" id="IPR007554">
    <property type="entry name" value="Glycerophosphate_synth"/>
</dbReference>
<dbReference type="Pfam" id="PF04464">
    <property type="entry name" value="Glyphos_transf"/>
    <property type="match status" value="1"/>
</dbReference>
<gene>
    <name evidence="7" type="ORF">BK749_22150</name>
</gene>
<comment type="subcellular location">
    <subcellularLocation>
        <location evidence="1">Cell membrane</location>
        <topology evidence="1">Peripheral membrane protein</topology>
    </subcellularLocation>
</comment>
<evidence type="ECO:0000256" key="3">
    <source>
        <dbReference type="ARBA" id="ARBA00022475"/>
    </source>
</evidence>
<dbReference type="Gene3D" id="3.40.50.11820">
    <property type="match status" value="1"/>
</dbReference>
<dbReference type="RefSeq" id="WP_001245933.1">
    <property type="nucleotide sequence ID" value="NZ_NFDQ01000077.1"/>
</dbReference>
<keyword evidence="6" id="KW-0472">Membrane</keyword>
<reference evidence="7 8" key="1">
    <citation type="submission" date="2016-10" db="EMBL/GenBank/DDBJ databases">
        <title>Comparative genomics of Bacillus thuringiensis reveals a path to pathogens against multiple invertebrate hosts.</title>
        <authorList>
            <person name="Zheng J."/>
            <person name="Gao Q."/>
            <person name="Liu H."/>
            <person name="Peng D."/>
            <person name="Ruan L."/>
            <person name="Sun M."/>
        </authorList>
    </citation>
    <scope>NUCLEOTIDE SEQUENCE [LARGE SCALE GENOMIC DNA]</scope>
    <source>
        <strain evidence="7">BGSC 4CE1</strain>
    </source>
</reference>
<evidence type="ECO:0000256" key="2">
    <source>
        <dbReference type="ARBA" id="ARBA00010488"/>
    </source>
</evidence>
<evidence type="ECO:0000256" key="1">
    <source>
        <dbReference type="ARBA" id="ARBA00004202"/>
    </source>
</evidence>
<dbReference type="GO" id="GO:0019350">
    <property type="term" value="P:teichoic acid biosynthetic process"/>
    <property type="evidence" value="ECO:0007669"/>
    <property type="project" value="UniProtKB-KW"/>
</dbReference>
<dbReference type="GO" id="GO:0005886">
    <property type="term" value="C:plasma membrane"/>
    <property type="evidence" value="ECO:0007669"/>
    <property type="project" value="UniProtKB-SubCell"/>
</dbReference>
<comment type="caution">
    <text evidence="7">The sequence shown here is derived from an EMBL/GenBank/DDBJ whole genome shotgun (WGS) entry which is preliminary data.</text>
</comment>
<dbReference type="PANTHER" id="PTHR37316">
    <property type="entry name" value="TEICHOIC ACID GLYCEROL-PHOSPHATE PRIMASE"/>
    <property type="match status" value="1"/>
</dbReference>
<dbReference type="Proteomes" id="UP000194911">
    <property type="component" value="Unassembled WGS sequence"/>
</dbReference>
<dbReference type="EMBL" id="NFDQ01000077">
    <property type="protein sequence ID" value="OTY70330.1"/>
    <property type="molecule type" value="Genomic_DNA"/>
</dbReference>
<dbReference type="Gene3D" id="3.40.50.12580">
    <property type="match status" value="1"/>
</dbReference>
<sequence length="375" mass="44413">MRNRITFLIARIIFCFLRMNPKKLIFIDYAPGSGSNVKVLYDFMTKEYNDLDLIYINFQKMLENPIENAMHLGTGSIVITSHGPIKKMKKKQKFIELWHGIPLKKMGLLENETTMNKKKIDTLDQVISSSETYTTLLNACIGINNKYVITGFPRNDLLNLRGGEKRDIILKYFSVSENNKLMVFMPTFRKGYIREESDLNREYNIFGLSDMNINEFNAYLVKNRITVIVKLHPKEEEYYKKTFEGFSNIKLCTSEFLAKYNLDIYQILSETDLLITDYSSVYFDYLLLDKPILFLNTDLDQYRNNRGFLLNPFEFWTPGPKVNIYNHFICELEKLLADEKYYKTERENIKKIVHEYTDFKYSERVAKYIYSNYLN</sequence>
<name>A0A243CR58_BACTU</name>
<evidence type="ECO:0000313" key="7">
    <source>
        <dbReference type="EMBL" id="OTY70330.1"/>
    </source>
</evidence>
<dbReference type="InterPro" id="IPR043148">
    <property type="entry name" value="TagF_C"/>
</dbReference>
<evidence type="ECO:0008006" key="9">
    <source>
        <dbReference type="Google" id="ProtNLM"/>
    </source>
</evidence>
<organism evidence="7 8">
    <name type="scientific">Bacillus thuringiensis serovar vazensis</name>
    <dbReference type="NCBI Taxonomy" id="180867"/>
    <lineage>
        <taxon>Bacteria</taxon>
        <taxon>Bacillati</taxon>
        <taxon>Bacillota</taxon>
        <taxon>Bacilli</taxon>
        <taxon>Bacillales</taxon>
        <taxon>Bacillaceae</taxon>
        <taxon>Bacillus</taxon>
        <taxon>Bacillus cereus group</taxon>
    </lineage>
</organism>
<dbReference type="GO" id="GO:0047355">
    <property type="term" value="F:CDP-glycerol glycerophosphotransferase activity"/>
    <property type="evidence" value="ECO:0007669"/>
    <property type="project" value="InterPro"/>
</dbReference>
<comment type="similarity">
    <text evidence="2">Belongs to the CDP-glycerol glycerophosphotransferase family.</text>
</comment>
<evidence type="ECO:0000256" key="4">
    <source>
        <dbReference type="ARBA" id="ARBA00022679"/>
    </source>
</evidence>
<evidence type="ECO:0000313" key="8">
    <source>
        <dbReference type="Proteomes" id="UP000194911"/>
    </source>
</evidence>
<keyword evidence="5" id="KW-0777">Teichoic acid biosynthesis</keyword>
<keyword evidence="4" id="KW-0808">Transferase</keyword>
<proteinExistence type="inferred from homology"/>
<evidence type="ECO:0000256" key="6">
    <source>
        <dbReference type="ARBA" id="ARBA00023136"/>
    </source>
</evidence>
<dbReference type="SUPFAM" id="SSF53756">
    <property type="entry name" value="UDP-Glycosyltransferase/glycogen phosphorylase"/>
    <property type="match status" value="1"/>
</dbReference>
<dbReference type="InterPro" id="IPR051612">
    <property type="entry name" value="Teichoic_Acid_Biosynth"/>
</dbReference>
<dbReference type="InterPro" id="IPR043149">
    <property type="entry name" value="TagF_N"/>
</dbReference>
<accession>A0A243CR58</accession>
<dbReference type="PANTHER" id="PTHR37316:SF3">
    <property type="entry name" value="TEICHOIC ACID GLYCEROL-PHOSPHATE TRANSFERASE"/>
    <property type="match status" value="1"/>
</dbReference>